<comment type="caution">
    <text evidence="2">The sequence shown here is derived from an EMBL/GenBank/DDBJ whole genome shotgun (WGS) entry which is preliminary data.</text>
</comment>
<keyword evidence="1" id="KW-0472">Membrane</keyword>
<evidence type="ECO:0000256" key="1">
    <source>
        <dbReference type="SAM" id="Phobius"/>
    </source>
</evidence>
<name>X0WSA3_9ZZZZ</name>
<keyword evidence="1" id="KW-0812">Transmembrane</keyword>
<evidence type="ECO:0000313" key="2">
    <source>
        <dbReference type="EMBL" id="GAG33535.1"/>
    </source>
</evidence>
<reference evidence="2" key="1">
    <citation type="journal article" date="2014" name="Front. Microbiol.">
        <title>High frequency of phylogenetically diverse reductive dehalogenase-homologous genes in deep subseafloor sedimentary metagenomes.</title>
        <authorList>
            <person name="Kawai M."/>
            <person name="Futagami T."/>
            <person name="Toyoda A."/>
            <person name="Takaki Y."/>
            <person name="Nishi S."/>
            <person name="Hori S."/>
            <person name="Arai W."/>
            <person name="Tsubouchi T."/>
            <person name="Morono Y."/>
            <person name="Uchiyama I."/>
            <person name="Ito T."/>
            <person name="Fujiyama A."/>
            <person name="Inagaki F."/>
            <person name="Takami H."/>
        </authorList>
    </citation>
    <scope>NUCLEOTIDE SEQUENCE</scope>
    <source>
        <strain evidence="2">Expedition CK06-06</strain>
    </source>
</reference>
<dbReference type="EMBL" id="BARS01046841">
    <property type="protein sequence ID" value="GAG33535.1"/>
    <property type="molecule type" value="Genomic_DNA"/>
</dbReference>
<protein>
    <submittedName>
        <fullName evidence="2">Uncharacterized protein</fullName>
    </submittedName>
</protein>
<organism evidence="2">
    <name type="scientific">marine sediment metagenome</name>
    <dbReference type="NCBI Taxonomy" id="412755"/>
    <lineage>
        <taxon>unclassified sequences</taxon>
        <taxon>metagenomes</taxon>
        <taxon>ecological metagenomes</taxon>
    </lineage>
</organism>
<dbReference type="AlphaFoldDB" id="X0WSA3"/>
<gene>
    <name evidence="2" type="ORF">S01H1_70435</name>
</gene>
<feature type="transmembrane region" description="Helical" evidence="1">
    <location>
        <begin position="81"/>
        <end position="101"/>
    </location>
</feature>
<feature type="transmembrane region" description="Helical" evidence="1">
    <location>
        <begin position="48"/>
        <end position="69"/>
    </location>
</feature>
<sequence>MIVVTIALVFFGAGYSKLYRSGLEWIFSDSFSNLLIVHHYLKPMPNDWGLWVAKHHWMCVVMALSAVTFELGAPLGLINKYLKVFFFGGLMMMQIGIWQLMGIKTTPYYFCYPLLLPWQSISDFLESLDFSWLEVGGAR</sequence>
<proteinExistence type="predicted"/>
<keyword evidence="1" id="KW-1133">Transmembrane helix</keyword>
<accession>X0WSA3</accession>